<evidence type="ECO:0000256" key="3">
    <source>
        <dbReference type="ARBA" id="ARBA00023015"/>
    </source>
</evidence>
<dbReference type="InterPro" id="IPR050613">
    <property type="entry name" value="Sec_Metabolite_Reg"/>
</dbReference>
<dbReference type="Gene3D" id="4.10.240.10">
    <property type="entry name" value="Zn(2)-C6 fungal-type DNA-binding domain"/>
    <property type="match status" value="1"/>
</dbReference>
<reference evidence="10" key="1">
    <citation type="journal article" date="2005" name="Nature">
        <title>Sequencing of Aspergillus nidulans and comparative analysis with A. fumigatus and A. oryzae.</title>
        <authorList>
            <person name="Galagan J.E."/>
            <person name="Calvo S.E."/>
            <person name="Cuomo C."/>
            <person name="Ma L.J."/>
            <person name="Wortman J.R."/>
            <person name="Batzoglou S."/>
            <person name="Lee S.I."/>
            <person name="Basturkmen M."/>
            <person name="Spevak C.C."/>
            <person name="Clutterbuck J."/>
            <person name="Kapitonov V."/>
            <person name="Jurka J."/>
            <person name="Scazzocchio C."/>
            <person name="Farman M."/>
            <person name="Butler J."/>
            <person name="Purcell S."/>
            <person name="Harris S."/>
            <person name="Braus G.H."/>
            <person name="Draht O."/>
            <person name="Busch S."/>
            <person name="D'Enfert C."/>
            <person name="Bouchier C."/>
            <person name="Goldman G.H."/>
            <person name="Bell-Pedersen D."/>
            <person name="Griffiths-Jones S."/>
            <person name="Doonan J.H."/>
            <person name="Yu J."/>
            <person name="Vienken K."/>
            <person name="Pain A."/>
            <person name="Freitag M."/>
            <person name="Selker E.U."/>
            <person name="Archer D.B."/>
            <person name="Penalva M.A."/>
            <person name="Oakley B.R."/>
            <person name="Momany M."/>
            <person name="Tanaka T."/>
            <person name="Kumagai T."/>
            <person name="Asai K."/>
            <person name="Machida M."/>
            <person name="Nierman W.C."/>
            <person name="Denning D.W."/>
            <person name="Caddick M."/>
            <person name="Hynes M."/>
            <person name="Paoletti M."/>
            <person name="Fischer R."/>
            <person name="Miller B."/>
            <person name="Dyer P."/>
            <person name="Sachs M.S."/>
            <person name="Osmani S.A."/>
            <person name="Birren B.W."/>
        </authorList>
    </citation>
    <scope>NUCLEOTIDE SEQUENCE [LARGE SCALE GENOMIC DNA]</scope>
    <source>
        <strain evidence="10">FGSC A4 / ATCC 38163 / CBS 112.46 / NRRL 194 / M139</strain>
    </source>
</reference>
<evidence type="ECO:0000256" key="5">
    <source>
        <dbReference type="ARBA" id="ARBA00023163"/>
    </source>
</evidence>
<dbReference type="CDD" id="cd00067">
    <property type="entry name" value="GAL4"/>
    <property type="match status" value="1"/>
</dbReference>
<dbReference type="KEGG" id="ani:ANIA_11098"/>
<dbReference type="SMART" id="SM00066">
    <property type="entry name" value="GAL4"/>
    <property type="match status" value="1"/>
</dbReference>
<dbReference type="InParanoid" id="C8VAH5"/>
<dbReference type="GO" id="GO:0005634">
    <property type="term" value="C:nucleus"/>
    <property type="evidence" value="ECO:0007669"/>
    <property type="project" value="UniProtKB-SubCell"/>
</dbReference>
<dbReference type="EMBL" id="BN001303">
    <property type="protein sequence ID" value="CBF78363.1"/>
    <property type="molecule type" value="Genomic_DNA"/>
</dbReference>
<keyword evidence="4" id="KW-0238">DNA-binding</keyword>
<dbReference type="PANTHER" id="PTHR31001:SF45">
    <property type="entry name" value="ZN(II)2CYS6 TRANSCRIPTION FACTOR (EUROFUNG)"/>
    <property type="match status" value="1"/>
</dbReference>
<dbReference type="GO" id="GO:0008270">
    <property type="term" value="F:zinc ion binding"/>
    <property type="evidence" value="ECO:0007669"/>
    <property type="project" value="InterPro"/>
</dbReference>
<dbReference type="PROSITE" id="PS50048">
    <property type="entry name" value="ZN2_CY6_FUNGAL_2"/>
    <property type="match status" value="1"/>
</dbReference>
<keyword evidence="6" id="KW-0539">Nucleus</keyword>
<reference evidence="10" key="2">
    <citation type="journal article" date="2009" name="Fungal Genet. Biol.">
        <title>The 2008 update of the Aspergillus nidulans genome annotation: a community effort.</title>
        <authorList>
            <person name="Wortman J.R."/>
            <person name="Gilsenan J.M."/>
            <person name="Joardar V."/>
            <person name="Deegan J."/>
            <person name="Clutterbuck J."/>
            <person name="Andersen M.R."/>
            <person name="Archer D."/>
            <person name="Bencina M."/>
            <person name="Braus G."/>
            <person name="Coutinho P."/>
            <person name="von Dohren H."/>
            <person name="Doonan J."/>
            <person name="Driessen A.J."/>
            <person name="Durek P."/>
            <person name="Espeso E."/>
            <person name="Fekete E."/>
            <person name="Flipphi M."/>
            <person name="Estrada C.G."/>
            <person name="Geysens S."/>
            <person name="Goldman G."/>
            <person name="de Groot P.W."/>
            <person name="Hansen K."/>
            <person name="Harris S.D."/>
            <person name="Heinekamp T."/>
            <person name="Helmstaedt K."/>
            <person name="Henrissat B."/>
            <person name="Hofmann G."/>
            <person name="Homan T."/>
            <person name="Horio T."/>
            <person name="Horiuchi H."/>
            <person name="James S."/>
            <person name="Jones M."/>
            <person name="Karaffa L."/>
            <person name="Karanyi Z."/>
            <person name="Kato M."/>
            <person name="Keller N."/>
            <person name="Kelly D.E."/>
            <person name="Kiel J.A."/>
            <person name="Kim J.M."/>
            <person name="van der Klei I.J."/>
            <person name="Klis F.M."/>
            <person name="Kovalchuk A."/>
            <person name="Krasevec N."/>
            <person name="Kubicek C.P."/>
            <person name="Liu B."/>
            <person name="Maccabe A."/>
            <person name="Meyer V."/>
            <person name="Mirabito P."/>
            <person name="Miskei M."/>
            <person name="Mos M."/>
            <person name="Mullins J."/>
            <person name="Nelson D.R."/>
            <person name="Nielsen J."/>
            <person name="Oakley B.R."/>
            <person name="Osmani S.A."/>
            <person name="Pakula T."/>
            <person name="Paszewski A."/>
            <person name="Paulsen I."/>
            <person name="Pilsyk S."/>
            <person name="Pocsi I."/>
            <person name="Punt P.J."/>
            <person name="Ram A.F."/>
            <person name="Ren Q."/>
            <person name="Robellet X."/>
            <person name="Robson G."/>
            <person name="Seiboth B."/>
            <person name="van Solingen P."/>
            <person name="Specht T."/>
            <person name="Sun J."/>
            <person name="Taheri-Talesh N."/>
            <person name="Takeshita N."/>
            <person name="Ussery D."/>
            <person name="vanKuyk P.A."/>
            <person name="Visser H."/>
            <person name="van de Vondervoort P.J."/>
            <person name="de Vries R.P."/>
            <person name="Walton J."/>
            <person name="Xiang X."/>
            <person name="Xiong Y."/>
            <person name="Zeng A.P."/>
            <person name="Brandt B.W."/>
            <person name="Cornell M.J."/>
            <person name="van den Hondel C.A."/>
            <person name="Visser J."/>
            <person name="Oliver S.G."/>
            <person name="Turner G."/>
        </authorList>
    </citation>
    <scope>GENOME REANNOTATION</scope>
    <source>
        <strain evidence="10">FGSC A4 / ATCC 38163 / CBS 112.46 / NRRL 194 / M139</strain>
    </source>
</reference>
<keyword evidence="5" id="KW-0804">Transcription</keyword>
<sequence>MGNLYAVQIACSSETAGAYIIAMSDTSHAAKPIRVLSCVMCQQRKVRCDRTFPCANCVKAKAQCIPANLLPRRRKRRFPERELLDRLRRYETLLRQNDIEFDPLHPEPGKESDGHQTLGSVEPEDRDLASRDSLSIRPKSSSGAYEAKDIWTAVNQTSPESDEEGTSSPAVFPQEVVKKVWDRGSEPVDPLFGGQNNPVDLSSQHPEPPQIFRLWQIYLDNVDPLLKVTHTPTLQRRIVEAVANLKGLAPTLEALMFGIYCMAILSLMPDDCEARLGTPKDELLTQYQRSCRQALINCGFLRSDDRECLTALFFYLMSMRPTIGDPRTLATVFAVAIRTAKRMGLHSESRCAKFPPLEAELRRRLWWAMVLFDARIGEMADYRAFTHLTPLWDCKIPTDVSDFDLRPDMKDMTAVQGRSSEALFIVTRYAMADCIRNFSFHLDFICPPLKAVAREIHRNSGREYLELDALEAMMEERYLRFCDPENPLHSLTIWMARGWLVKCRLFEYYSRYPTARQSNAQRDAASLYALTMLDCDTKTLANVGTSRYLWLVHLYFPFPAYVHLLQDLRRRPLNGLIERSWNSLSENFEARSNLLLRMLPGAQFCALSGIVIEAWETSESALRQSGRQALQPKIVTFMKSRLAKENINARMENSSTATSFNDHTAAWSNQQSMNFSDPFFTSSENSACDPGTWMPFDIPGQTSFSSILTSGDWSMLNWGM</sequence>
<evidence type="ECO:0000313" key="10">
    <source>
        <dbReference type="Proteomes" id="UP000000560"/>
    </source>
</evidence>
<evidence type="ECO:0000313" key="9">
    <source>
        <dbReference type="EMBL" id="CBF78363.1"/>
    </source>
</evidence>
<comment type="subcellular location">
    <subcellularLocation>
        <location evidence="1">Nucleus</location>
    </subcellularLocation>
</comment>
<dbReference type="Pfam" id="PF00172">
    <property type="entry name" value="Zn_clus"/>
    <property type="match status" value="1"/>
</dbReference>
<dbReference type="CDD" id="cd12148">
    <property type="entry name" value="fungal_TF_MHR"/>
    <property type="match status" value="1"/>
</dbReference>
<dbReference type="eggNOG" id="ENOG502QYWX">
    <property type="taxonomic scope" value="Eukaryota"/>
</dbReference>
<dbReference type="Proteomes" id="UP000000560">
    <property type="component" value="Chromosome III"/>
</dbReference>
<evidence type="ECO:0000259" key="8">
    <source>
        <dbReference type="PROSITE" id="PS50048"/>
    </source>
</evidence>
<evidence type="ECO:0000256" key="1">
    <source>
        <dbReference type="ARBA" id="ARBA00004123"/>
    </source>
</evidence>
<dbReference type="InterPro" id="IPR007219">
    <property type="entry name" value="XnlR_reg_dom"/>
</dbReference>
<feature type="region of interest" description="Disordered" evidence="7">
    <location>
        <begin position="99"/>
        <end position="141"/>
    </location>
</feature>
<evidence type="ECO:0000256" key="7">
    <source>
        <dbReference type="SAM" id="MobiDB-lite"/>
    </source>
</evidence>
<dbReference type="OMA" id="QAWEVMS"/>
<dbReference type="SUPFAM" id="SSF57701">
    <property type="entry name" value="Zn2/Cys6 DNA-binding domain"/>
    <property type="match status" value="1"/>
</dbReference>
<dbReference type="GeneID" id="2868495"/>
<feature type="domain" description="Zn(2)-C6 fungal-type" evidence="8">
    <location>
        <begin position="37"/>
        <end position="64"/>
    </location>
</feature>
<name>C8VAH5_EMENI</name>
<gene>
    <name evidence="9" type="ORF">ANIA_11098</name>
</gene>
<accession>C8VAH5</accession>
<dbReference type="InterPro" id="IPR036864">
    <property type="entry name" value="Zn2-C6_fun-type_DNA-bd_sf"/>
</dbReference>
<evidence type="ECO:0000256" key="4">
    <source>
        <dbReference type="ARBA" id="ARBA00023125"/>
    </source>
</evidence>
<protein>
    <submittedName>
        <fullName evidence="9">Zn(II)2Cys6 transcription factor (Eurofung)</fullName>
    </submittedName>
</protein>
<dbReference type="GO" id="GO:0000981">
    <property type="term" value="F:DNA-binding transcription factor activity, RNA polymerase II-specific"/>
    <property type="evidence" value="ECO:0007669"/>
    <property type="project" value="InterPro"/>
</dbReference>
<keyword evidence="10" id="KW-1185">Reference proteome</keyword>
<dbReference type="AlphaFoldDB" id="C8VAH5"/>
<proteinExistence type="predicted"/>
<dbReference type="Pfam" id="PF04082">
    <property type="entry name" value="Fungal_trans"/>
    <property type="match status" value="1"/>
</dbReference>
<dbReference type="HOGENOM" id="CLU_004083_5_0_1"/>
<dbReference type="InterPro" id="IPR001138">
    <property type="entry name" value="Zn2Cys6_DnaBD"/>
</dbReference>
<dbReference type="OrthoDB" id="2269373at2759"/>
<organism evidence="9 10">
    <name type="scientific">Emericella nidulans (strain FGSC A4 / ATCC 38163 / CBS 112.46 / NRRL 194 / M139)</name>
    <name type="common">Aspergillus nidulans</name>
    <dbReference type="NCBI Taxonomy" id="227321"/>
    <lineage>
        <taxon>Eukaryota</taxon>
        <taxon>Fungi</taxon>
        <taxon>Dikarya</taxon>
        <taxon>Ascomycota</taxon>
        <taxon>Pezizomycotina</taxon>
        <taxon>Eurotiomycetes</taxon>
        <taxon>Eurotiomycetidae</taxon>
        <taxon>Eurotiales</taxon>
        <taxon>Aspergillaceae</taxon>
        <taxon>Aspergillus</taxon>
        <taxon>Aspergillus subgen. Nidulantes</taxon>
    </lineage>
</organism>
<dbReference type="GO" id="GO:0003677">
    <property type="term" value="F:DNA binding"/>
    <property type="evidence" value="ECO:0007669"/>
    <property type="project" value="UniProtKB-KW"/>
</dbReference>
<dbReference type="SMART" id="SM00906">
    <property type="entry name" value="Fungal_trans"/>
    <property type="match status" value="1"/>
</dbReference>
<keyword evidence="2" id="KW-0479">Metal-binding</keyword>
<feature type="compositionally biased region" description="Basic and acidic residues" evidence="7">
    <location>
        <begin position="102"/>
        <end position="114"/>
    </location>
</feature>
<evidence type="ECO:0000256" key="6">
    <source>
        <dbReference type="ARBA" id="ARBA00023242"/>
    </source>
</evidence>
<evidence type="ECO:0000256" key="2">
    <source>
        <dbReference type="ARBA" id="ARBA00022723"/>
    </source>
</evidence>
<dbReference type="PANTHER" id="PTHR31001">
    <property type="entry name" value="UNCHARACTERIZED TRANSCRIPTIONAL REGULATORY PROTEIN"/>
    <property type="match status" value="1"/>
</dbReference>
<keyword evidence="3" id="KW-0805">Transcription regulation</keyword>
<dbReference type="RefSeq" id="XP_681867.2">
    <property type="nucleotide sequence ID" value="XM_676775.2"/>
</dbReference>
<dbReference type="GO" id="GO:0006351">
    <property type="term" value="P:DNA-templated transcription"/>
    <property type="evidence" value="ECO:0007669"/>
    <property type="project" value="InterPro"/>
</dbReference>